<dbReference type="Proteomes" id="UP001401887">
    <property type="component" value="Unassembled WGS sequence"/>
</dbReference>
<proteinExistence type="predicted"/>
<evidence type="ECO:0000259" key="1">
    <source>
        <dbReference type="Pfam" id="PF01738"/>
    </source>
</evidence>
<dbReference type="RefSeq" id="WP_345465708.1">
    <property type="nucleotide sequence ID" value="NZ_BAABRP010000010.1"/>
</dbReference>
<protein>
    <recommendedName>
        <fullName evidence="1">Dienelactone hydrolase domain-containing protein</fullName>
    </recommendedName>
</protein>
<keyword evidence="3" id="KW-1185">Reference proteome</keyword>
<comment type="caution">
    <text evidence="2">The sequence shown here is derived from an EMBL/GenBank/DDBJ whole genome shotgun (WGS) entry which is preliminary data.</text>
</comment>
<sequence length="232" mass="24825">MAEELQFRAGDRTLSGYLARPAVQREAAPGVLVLHEIFGLTDAMRAVADRLARAGYVALAVDLFAGQNRAVCMSRMLAGTFLHPLEHQGVRDTRRALEVLGGLPGVDPARLGAIGFCLGGSLAVAMACTDNRVRAIAPYYGFNPRPLEAVRRSCPVVGSYPQKDATARAGRALEAELDAAGIPHDVKIYPGTRHSFATPGPTFDPVASEDAWNRVMAFFDEHVVGEPSAVSR</sequence>
<dbReference type="Pfam" id="PF01738">
    <property type="entry name" value="DLH"/>
    <property type="match status" value="1"/>
</dbReference>
<dbReference type="InterPro" id="IPR029058">
    <property type="entry name" value="AB_hydrolase_fold"/>
</dbReference>
<gene>
    <name evidence="2" type="ORF">Dcar01_02534</name>
</gene>
<name>A0ABP9WC39_9DEIO</name>
<evidence type="ECO:0000313" key="3">
    <source>
        <dbReference type="Proteomes" id="UP001401887"/>
    </source>
</evidence>
<feature type="domain" description="Dienelactone hydrolase" evidence="1">
    <location>
        <begin position="15"/>
        <end position="222"/>
    </location>
</feature>
<dbReference type="InterPro" id="IPR002925">
    <property type="entry name" value="Dienelactn_hydro"/>
</dbReference>
<evidence type="ECO:0000313" key="2">
    <source>
        <dbReference type="EMBL" id="GAA5513787.1"/>
    </source>
</evidence>
<dbReference type="SUPFAM" id="SSF53474">
    <property type="entry name" value="alpha/beta-Hydrolases"/>
    <property type="match status" value="1"/>
</dbReference>
<dbReference type="PANTHER" id="PTHR46623:SF6">
    <property type="entry name" value="ALPHA_BETA-HYDROLASES SUPERFAMILY PROTEIN"/>
    <property type="match status" value="1"/>
</dbReference>
<dbReference type="Gene3D" id="3.40.50.1820">
    <property type="entry name" value="alpha/beta hydrolase"/>
    <property type="match status" value="1"/>
</dbReference>
<organism evidence="2 3">
    <name type="scientific">Deinococcus carri</name>
    <dbReference type="NCBI Taxonomy" id="1211323"/>
    <lineage>
        <taxon>Bacteria</taxon>
        <taxon>Thermotogati</taxon>
        <taxon>Deinococcota</taxon>
        <taxon>Deinococci</taxon>
        <taxon>Deinococcales</taxon>
        <taxon>Deinococcaceae</taxon>
        <taxon>Deinococcus</taxon>
    </lineage>
</organism>
<accession>A0ABP9WC39</accession>
<dbReference type="PANTHER" id="PTHR46623">
    <property type="entry name" value="CARBOXYMETHYLENEBUTENOLIDASE-RELATED"/>
    <property type="match status" value="1"/>
</dbReference>
<dbReference type="EMBL" id="BAABRP010000010">
    <property type="protein sequence ID" value="GAA5513787.1"/>
    <property type="molecule type" value="Genomic_DNA"/>
</dbReference>
<reference evidence="2 3" key="1">
    <citation type="submission" date="2024-02" db="EMBL/GenBank/DDBJ databases">
        <title>Deinococcus carri NBRC 110142.</title>
        <authorList>
            <person name="Ichikawa N."/>
            <person name="Katano-Makiyama Y."/>
            <person name="Hidaka K."/>
        </authorList>
    </citation>
    <scope>NUCLEOTIDE SEQUENCE [LARGE SCALE GENOMIC DNA]</scope>
    <source>
        <strain evidence="2 3">NBRC 110142</strain>
    </source>
</reference>
<dbReference type="InterPro" id="IPR051049">
    <property type="entry name" value="Dienelactone_hydrolase-like"/>
</dbReference>